<dbReference type="SUPFAM" id="SSF53756">
    <property type="entry name" value="UDP-Glycosyltransferase/glycogen phosphorylase"/>
    <property type="match status" value="1"/>
</dbReference>
<accession>A0A430HKV4</accession>
<dbReference type="Gene3D" id="3.40.50.2000">
    <property type="entry name" value="Glycogen Phosphorylase B"/>
    <property type="match status" value="2"/>
</dbReference>
<evidence type="ECO:0000313" key="4">
    <source>
        <dbReference type="Proteomes" id="UP000278085"/>
    </source>
</evidence>
<organism evidence="3 4">
    <name type="scientific">Massilia atriviolacea</name>
    <dbReference type="NCBI Taxonomy" id="2495579"/>
    <lineage>
        <taxon>Bacteria</taxon>
        <taxon>Pseudomonadati</taxon>
        <taxon>Pseudomonadota</taxon>
        <taxon>Betaproteobacteria</taxon>
        <taxon>Burkholderiales</taxon>
        <taxon>Oxalobacteraceae</taxon>
        <taxon>Telluria group</taxon>
        <taxon>Massilia</taxon>
    </lineage>
</organism>
<evidence type="ECO:0000313" key="3">
    <source>
        <dbReference type="EMBL" id="RSZ58166.1"/>
    </source>
</evidence>
<dbReference type="PANTHER" id="PTHR30160">
    <property type="entry name" value="TETRAACYLDISACCHARIDE 4'-KINASE-RELATED"/>
    <property type="match status" value="1"/>
</dbReference>
<dbReference type="PANTHER" id="PTHR30160:SF1">
    <property type="entry name" value="LIPOPOLYSACCHARIDE 1,2-N-ACETYLGLUCOSAMINETRANSFERASE-RELATED"/>
    <property type="match status" value="1"/>
</dbReference>
<keyword evidence="2 3" id="KW-0808">Transferase</keyword>
<dbReference type="Proteomes" id="UP000278085">
    <property type="component" value="Unassembled WGS sequence"/>
</dbReference>
<keyword evidence="4" id="KW-1185">Reference proteome</keyword>
<dbReference type="Pfam" id="PF01075">
    <property type="entry name" value="Glyco_transf_9"/>
    <property type="match status" value="1"/>
</dbReference>
<protein>
    <submittedName>
        <fullName evidence="3">Glycosyltransferase family 9 protein</fullName>
    </submittedName>
</protein>
<dbReference type="InterPro" id="IPR002201">
    <property type="entry name" value="Glyco_trans_9"/>
</dbReference>
<evidence type="ECO:0000256" key="2">
    <source>
        <dbReference type="ARBA" id="ARBA00022679"/>
    </source>
</evidence>
<proteinExistence type="predicted"/>
<evidence type="ECO:0000256" key="1">
    <source>
        <dbReference type="ARBA" id="ARBA00022676"/>
    </source>
</evidence>
<keyword evidence="1" id="KW-0328">Glycosyltransferase</keyword>
<dbReference type="OrthoDB" id="9807356at2"/>
<comment type="caution">
    <text evidence="3">The sequence shown here is derived from an EMBL/GenBank/DDBJ whole genome shotgun (WGS) entry which is preliminary data.</text>
</comment>
<dbReference type="AlphaFoldDB" id="A0A430HKV4"/>
<gene>
    <name evidence="3" type="ORF">EJB06_14435</name>
</gene>
<dbReference type="EMBL" id="RXLQ01000007">
    <property type="protein sequence ID" value="RSZ58166.1"/>
    <property type="molecule type" value="Genomic_DNA"/>
</dbReference>
<dbReference type="CDD" id="cd03789">
    <property type="entry name" value="GT9_LPS_heptosyltransferase"/>
    <property type="match status" value="1"/>
</dbReference>
<sequence length="336" mass="36333">MIPMTSSWLHRHDKATVVIFRALQLGDMLCAVPALRALRAAMPRARISLVGLPWAEQFACRFRRYIDEFIAFPGHAAFPEQPVRLAQLHDFYAGMRARRFDLALQMHGNGQYSNAVVRAFGARAMGGFGAVAGGTDECLIPFPETGAEPLRLLALATGLGAPACGPQLEFPITGEDERALHASGVLRTLAPGSYVCIHPGARSADKCWPAARFAAVADQLAIRAGLDIVLTGSPAEAPLTAAVARLMRRAPVDAAGPLSIGAMAALMSRARLLICNDTGVSHIAAALRLRSVVIFSKADMRRWAPLDQQLHRCLWDPFGERENTVVDQARALLMLR</sequence>
<dbReference type="InterPro" id="IPR051199">
    <property type="entry name" value="LPS_LOS_Heptosyltrfase"/>
</dbReference>
<dbReference type="GO" id="GO:0005829">
    <property type="term" value="C:cytosol"/>
    <property type="evidence" value="ECO:0007669"/>
    <property type="project" value="TreeGrafter"/>
</dbReference>
<dbReference type="GO" id="GO:0008713">
    <property type="term" value="F:ADP-heptose-lipopolysaccharide heptosyltransferase activity"/>
    <property type="evidence" value="ECO:0007669"/>
    <property type="project" value="TreeGrafter"/>
</dbReference>
<name>A0A430HKV4_9BURK</name>
<reference evidence="3 4" key="1">
    <citation type="submission" date="2018-12" db="EMBL/GenBank/DDBJ databases">
        <authorList>
            <person name="Yang E."/>
        </authorList>
    </citation>
    <scope>NUCLEOTIDE SEQUENCE [LARGE SCALE GENOMIC DNA]</scope>
    <source>
        <strain evidence="3 4">SOD</strain>
    </source>
</reference>
<dbReference type="GO" id="GO:0009244">
    <property type="term" value="P:lipopolysaccharide core region biosynthetic process"/>
    <property type="evidence" value="ECO:0007669"/>
    <property type="project" value="TreeGrafter"/>
</dbReference>